<evidence type="ECO:0000256" key="1">
    <source>
        <dbReference type="SAM" id="MobiDB-lite"/>
    </source>
</evidence>
<reference evidence="2" key="1">
    <citation type="journal article" date="2014" name="Int. J. Syst. Evol. Microbiol.">
        <title>Complete genome sequence of Corynebacterium casei LMG S-19264T (=DSM 44701T), isolated from a smear-ripened cheese.</title>
        <authorList>
            <consortium name="US DOE Joint Genome Institute (JGI-PGF)"/>
            <person name="Walter F."/>
            <person name="Albersmeier A."/>
            <person name="Kalinowski J."/>
            <person name="Ruckert C."/>
        </authorList>
    </citation>
    <scope>NUCLEOTIDE SEQUENCE</scope>
    <source>
        <strain evidence="2">CGMCC 4.7430</strain>
    </source>
</reference>
<keyword evidence="3" id="KW-1185">Reference proteome</keyword>
<evidence type="ECO:0000313" key="3">
    <source>
        <dbReference type="Proteomes" id="UP000660745"/>
    </source>
</evidence>
<feature type="region of interest" description="Disordered" evidence="1">
    <location>
        <begin position="45"/>
        <end position="64"/>
    </location>
</feature>
<accession>A0A918A3J5</accession>
<dbReference type="Proteomes" id="UP000660745">
    <property type="component" value="Unassembled WGS sequence"/>
</dbReference>
<reference evidence="2" key="2">
    <citation type="submission" date="2020-09" db="EMBL/GenBank/DDBJ databases">
        <authorList>
            <person name="Sun Q."/>
            <person name="Zhou Y."/>
        </authorList>
    </citation>
    <scope>NUCLEOTIDE SEQUENCE</scope>
    <source>
        <strain evidence="2">CGMCC 4.7430</strain>
    </source>
</reference>
<gene>
    <name evidence="2" type="ORF">GCM10012278_27560</name>
</gene>
<sequence>MSAALITRRFATEPASPPSRSLDLSAARHGGDPARPFGHVQMLGTLGYGPPRRPVPDVLGLNDR</sequence>
<dbReference type="EMBL" id="BMNK01000004">
    <property type="protein sequence ID" value="GGP05984.1"/>
    <property type="molecule type" value="Genomic_DNA"/>
</dbReference>
<proteinExistence type="predicted"/>
<name>A0A918A3J5_9ACTN</name>
<comment type="caution">
    <text evidence="2">The sequence shown here is derived from an EMBL/GenBank/DDBJ whole genome shotgun (WGS) entry which is preliminary data.</text>
</comment>
<organism evidence="2 3">
    <name type="scientific">Nonomuraea glycinis</name>
    <dbReference type="NCBI Taxonomy" id="2047744"/>
    <lineage>
        <taxon>Bacteria</taxon>
        <taxon>Bacillati</taxon>
        <taxon>Actinomycetota</taxon>
        <taxon>Actinomycetes</taxon>
        <taxon>Streptosporangiales</taxon>
        <taxon>Streptosporangiaceae</taxon>
        <taxon>Nonomuraea</taxon>
    </lineage>
</organism>
<dbReference type="AlphaFoldDB" id="A0A918A3J5"/>
<dbReference type="RefSeq" id="WP_189139454.1">
    <property type="nucleotide sequence ID" value="NZ_BMNK01000004.1"/>
</dbReference>
<protein>
    <submittedName>
        <fullName evidence="2">Uncharacterized protein</fullName>
    </submittedName>
</protein>
<feature type="region of interest" description="Disordered" evidence="1">
    <location>
        <begin position="1"/>
        <end position="35"/>
    </location>
</feature>
<evidence type="ECO:0000313" key="2">
    <source>
        <dbReference type="EMBL" id="GGP05984.1"/>
    </source>
</evidence>